<dbReference type="SMART" id="SM00228">
    <property type="entry name" value="PDZ"/>
    <property type="match status" value="1"/>
</dbReference>
<proteinExistence type="predicted"/>
<accession>A0A7S2E9U2</accession>
<evidence type="ECO:0000256" key="1">
    <source>
        <dbReference type="SAM" id="MobiDB-lite"/>
    </source>
</evidence>
<dbReference type="InterPro" id="IPR001478">
    <property type="entry name" value="PDZ"/>
</dbReference>
<dbReference type="PROSITE" id="PS50106">
    <property type="entry name" value="PDZ"/>
    <property type="match status" value="1"/>
</dbReference>
<organism evidence="3">
    <name type="scientific">Ditylum brightwellii</name>
    <dbReference type="NCBI Taxonomy" id="49249"/>
    <lineage>
        <taxon>Eukaryota</taxon>
        <taxon>Sar</taxon>
        <taxon>Stramenopiles</taxon>
        <taxon>Ochrophyta</taxon>
        <taxon>Bacillariophyta</taxon>
        <taxon>Mediophyceae</taxon>
        <taxon>Lithodesmiophycidae</taxon>
        <taxon>Lithodesmiales</taxon>
        <taxon>Lithodesmiaceae</taxon>
        <taxon>Ditylum</taxon>
    </lineage>
</organism>
<dbReference type="InterPro" id="IPR036034">
    <property type="entry name" value="PDZ_sf"/>
</dbReference>
<gene>
    <name evidence="3" type="ORF">DBRI1063_LOCUS7742</name>
</gene>
<feature type="region of interest" description="Disordered" evidence="1">
    <location>
        <begin position="287"/>
        <end position="332"/>
    </location>
</feature>
<dbReference type="EMBL" id="HBGN01012140">
    <property type="protein sequence ID" value="CAD9323818.1"/>
    <property type="molecule type" value="Transcribed_RNA"/>
</dbReference>
<feature type="compositionally biased region" description="Basic and acidic residues" evidence="1">
    <location>
        <begin position="290"/>
        <end position="304"/>
    </location>
</feature>
<feature type="domain" description="PDZ" evidence="2">
    <location>
        <begin position="119"/>
        <end position="215"/>
    </location>
</feature>
<dbReference type="Pfam" id="PF00595">
    <property type="entry name" value="PDZ"/>
    <property type="match status" value="1"/>
</dbReference>
<protein>
    <recommendedName>
        <fullName evidence="2">PDZ domain-containing protein</fullName>
    </recommendedName>
</protein>
<reference evidence="3" key="1">
    <citation type="submission" date="2021-01" db="EMBL/GenBank/DDBJ databases">
        <authorList>
            <person name="Corre E."/>
            <person name="Pelletier E."/>
            <person name="Niang G."/>
            <person name="Scheremetjew M."/>
            <person name="Finn R."/>
            <person name="Kale V."/>
            <person name="Holt S."/>
            <person name="Cochrane G."/>
            <person name="Meng A."/>
            <person name="Brown T."/>
            <person name="Cohen L."/>
        </authorList>
    </citation>
    <scope>NUCLEOTIDE SEQUENCE</scope>
    <source>
        <strain evidence="3">Pop2</strain>
    </source>
</reference>
<evidence type="ECO:0000313" key="3">
    <source>
        <dbReference type="EMBL" id="CAD9323818.1"/>
    </source>
</evidence>
<name>A0A7S2E9U2_9STRA</name>
<dbReference type="AlphaFoldDB" id="A0A7S2E9U2"/>
<evidence type="ECO:0000259" key="2">
    <source>
        <dbReference type="PROSITE" id="PS50106"/>
    </source>
</evidence>
<sequence>MRLCRLTFMACMLFWNAEERRCNGFTSTASSSRTSMSPWSLGHRQDKMVGDSQSKFGCGRCRSVRSSTEDDVVDSIMNGSFFMDDDMEENDEEKELVMDEKDIFEFFEGTEEEGGTLQVVEFELNQHKPLGCTVEESVAFENVKTKKGSFHHVFVAKVAEGGNAEKAGLQPGDVIVGLSGSFDEITDVIGVGLDRVRLFVSAREEDKALKIRVVRNSNVISTHESMLIDLCTLDGDSQKELNNCLNTIMSNEMVEDSTGLDEANCGGDDEAECLLETMFESWVDEMPGVPKEDKEEEKVEETKKVAPWSSRSSPSGTYVRDPATGKMRNIDA</sequence>
<dbReference type="SUPFAM" id="SSF50156">
    <property type="entry name" value="PDZ domain-like"/>
    <property type="match status" value="1"/>
</dbReference>
<dbReference type="Gene3D" id="2.30.42.10">
    <property type="match status" value="1"/>
</dbReference>